<dbReference type="OrthoDB" id="9287at2157"/>
<dbReference type="InterPro" id="IPR043519">
    <property type="entry name" value="NT_sf"/>
</dbReference>
<feature type="domain" description="Polymerase beta nucleotidyltransferase" evidence="1">
    <location>
        <begin position="90"/>
        <end position="167"/>
    </location>
</feature>
<evidence type="ECO:0000259" key="1">
    <source>
        <dbReference type="Pfam" id="PF18765"/>
    </source>
</evidence>
<keyword evidence="3" id="KW-1185">Reference proteome</keyword>
<reference evidence="3" key="1">
    <citation type="submission" date="2017-06" db="EMBL/GenBank/DDBJ databases">
        <authorList>
            <person name="Cremers G."/>
        </authorList>
    </citation>
    <scope>NUCLEOTIDE SEQUENCE [LARGE SCALE GENOMIC DNA]</scope>
</reference>
<dbReference type="Proteomes" id="UP000218615">
    <property type="component" value="Unassembled WGS sequence"/>
</dbReference>
<proteinExistence type="predicted"/>
<dbReference type="Gene3D" id="3.30.460.10">
    <property type="entry name" value="Beta Polymerase, domain 2"/>
    <property type="match status" value="1"/>
</dbReference>
<dbReference type="CDD" id="cd05403">
    <property type="entry name" value="NT_KNTase_like"/>
    <property type="match status" value="1"/>
</dbReference>
<organism evidence="2 3">
    <name type="scientific">Candidatus Methanoperedens nitratireducens</name>
    <dbReference type="NCBI Taxonomy" id="1392998"/>
    <lineage>
        <taxon>Archaea</taxon>
        <taxon>Methanobacteriati</taxon>
        <taxon>Methanobacteriota</taxon>
        <taxon>Stenosarchaea group</taxon>
        <taxon>Methanomicrobia</taxon>
        <taxon>Methanosarcinales</taxon>
        <taxon>ANME-2 cluster</taxon>
        <taxon>Candidatus Methanoperedentaceae</taxon>
        <taxon>Candidatus Methanoperedens</taxon>
    </lineage>
</organism>
<dbReference type="Pfam" id="PF18765">
    <property type="entry name" value="Polbeta"/>
    <property type="match status" value="1"/>
</dbReference>
<dbReference type="Gene3D" id="1.10.10.10">
    <property type="entry name" value="Winged helix-like DNA-binding domain superfamily/Winged helix DNA-binding domain"/>
    <property type="match status" value="1"/>
</dbReference>
<dbReference type="AlphaFoldDB" id="A0A284VT15"/>
<evidence type="ECO:0000313" key="3">
    <source>
        <dbReference type="Proteomes" id="UP000218615"/>
    </source>
</evidence>
<dbReference type="InterPro" id="IPR036388">
    <property type="entry name" value="WH-like_DNA-bd_sf"/>
</dbReference>
<evidence type="ECO:0000313" key="2">
    <source>
        <dbReference type="EMBL" id="SNQ62426.1"/>
    </source>
</evidence>
<name>A0A284VT15_9EURY</name>
<dbReference type="InterPro" id="IPR041633">
    <property type="entry name" value="Polbeta"/>
</dbReference>
<dbReference type="SUPFAM" id="SSF46785">
    <property type="entry name" value="Winged helix' DNA-binding domain"/>
    <property type="match status" value="1"/>
</dbReference>
<sequence length="181" mass="21065">MELNIASEILNILLGEEIHARALAKRLDINHMTAIRNLKELVNENVLEFRKDGRNKVYFMKKNMEARNYALISELYKLNKTLKKYPELRKTIKIIQQNKEIGLAVLFGSYARGTATKNSDIDVFIETKDRNLKQELELLNSRLSVKIGEYDRSSPLIKEIEKKHIIIKGAEPFYEKIGFLQ</sequence>
<dbReference type="SUPFAM" id="SSF81301">
    <property type="entry name" value="Nucleotidyltransferase"/>
    <property type="match status" value="1"/>
</dbReference>
<dbReference type="CDD" id="cd00090">
    <property type="entry name" value="HTH_ARSR"/>
    <property type="match status" value="1"/>
</dbReference>
<dbReference type="InterPro" id="IPR036390">
    <property type="entry name" value="WH_DNA-bd_sf"/>
</dbReference>
<protein>
    <recommendedName>
        <fullName evidence="1">Polymerase beta nucleotidyltransferase domain-containing protein</fullName>
    </recommendedName>
</protein>
<dbReference type="RefSeq" id="WP_096206991.1">
    <property type="nucleotide sequence ID" value="NZ_FZMP01000220.1"/>
</dbReference>
<gene>
    <name evidence="2" type="ORF">MNV_710002</name>
</gene>
<accession>A0A284VT15</accession>
<dbReference type="InterPro" id="IPR011991">
    <property type="entry name" value="ArsR-like_HTH"/>
</dbReference>
<dbReference type="EMBL" id="FZMP01000220">
    <property type="protein sequence ID" value="SNQ62426.1"/>
    <property type="molecule type" value="Genomic_DNA"/>
</dbReference>